<keyword evidence="3" id="KW-1185">Reference proteome</keyword>
<accession>A0A9X2F676</accession>
<name>A0A9X2F676_9BACT</name>
<gene>
    <name evidence="2" type="ORF">NG895_03475</name>
</gene>
<dbReference type="CDD" id="cd20335">
    <property type="entry name" value="BRcat_RBR"/>
    <property type="match status" value="1"/>
</dbReference>
<proteinExistence type="predicted"/>
<keyword evidence="1" id="KW-0812">Transmembrane</keyword>
<evidence type="ECO:0000313" key="2">
    <source>
        <dbReference type="EMBL" id="MCO6042960.1"/>
    </source>
</evidence>
<sequence>MSISYRCPTCGRIGEVDDDLAGQRINCPSCETEIGIAAAPGRDDDDFMPLAELQQARRNETFAEEARADQTIEWQRELLKESRDQSAHLKKIADNTGCIFIILAIWFFLGIAAVVMSIVGAW</sequence>
<organism evidence="2 3">
    <name type="scientific">Aeoliella straminimaris</name>
    <dbReference type="NCBI Taxonomy" id="2954799"/>
    <lineage>
        <taxon>Bacteria</taxon>
        <taxon>Pseudomonadati</taxon>
        <taxon>Planctomycetota</taxon>
        <taxon>Planctomycetia</taxon>
        <taxon>Pirellulales</taxon>
        <taxon>Lacipirellulaceae</taxon>
        <taxon>Aeoliella</taxon>
    </lineage>
</organism>
<dbReference type="RefSeq" id="WP_252851060.1">
    <property type="nucleotide sequence ID" value="NZ_JAMXLR010000015.1"/>
</dbReference>
<keyword evidence="1" id="KW-1133">Transmembrane helix</keyword>
<reference evidence="2" key="1">
    <citation type="submission" date="2022-06" db="EMBL/GenBank/DDBJ databases">
        <title>Aeoliella straminimaris, a novel planctomycete from sediments.</title>
        <authorList>
            <person name="Vitorino I.R."/>
            <person name="Lage O.M."/>
        </authorList>
    </citation>
    <scope>NUCLEOTIDE SEQUENCE</scope>
    <source>
        <strain evidence="2">ICT_H6.2</strain>
    </source>
</reference>
<feature type="transmembrane region" description="Helical" evidence="1">
    <location>
        <begin position="98"/>
        <end position="119"/>
    </location>
</feature>
<protein>
    <submittedName>
        <fullName evidence="2">Uncharacterized protein</fullName>
    </submittedName>
</protein>
<dbReference type="AlphaFoldDB" id="A0A9X2F676"/>
<dbReference type="EMBL" id="JAMXLR010000015">
    <property type="protein sequence ID" value="MCO6042960.1"/>
    <property type="molecule type" value="Genomic_DNA"/>
</dbReference>
<dbReference type="Gene3D" id="2.20.28.30">
    <property type="entry name" value="RNA polymerase ii, chain L"/>
    <property type="match status" value="1"/>
</dbReference>
<comment type="caution">
    <text evidence="2">The sequence shown here is derived from an EMBL/GenBank/DDBJ whole genome shotgun (WGS) entry which is preliminary data.</text>
</comment>
<keyword evidence="1" id="KW-0472">Membrane</keyword>
<evidence type="ECO:0000313" key="3">
    <source>
        <dbReference type="Proteomes" id="UP001155241"/>
    </source>
</evidence>
<dbReference type="Proteomes" id="UP001155241">
    <property type="component" value="Unassembled WGS sequence"/>
</dbReference>
<evidence type="ECO:0000256" key="1">
    <source>
        <dbReference type="SAM" id="Phobius"/>
    </source>
</evidence>